<keyword evidence="2" id="KW-1185">Reference proteome</keyword>
<dbReference type="AlphaFoldDB" id="A0A3P8BF92"/>
<accession>A0A3P8BF92</accession>
<reference evidence="1 2" key="1">
    <citation type="submission" date="2018-11" db="EMBL/GenBank/DDBJ databases">
        <authorList>
            <consortium name="Pathogen Informatics"/>
        </authorList>
    </citation>
    <scope>NUCLEOTIDE SEQUENCE [LARGE SCALE GENOMIC DNA]</scope>
    <source>
        <strain>Denwood</strain>
        <strain evidence="2">Zambia</strain>
    </source>
</reference>
<proteinExistence type="predicted"/>
<dbReference type="Proteomes" id="UP000269396">
    <property type="component" value="Unassembled WGS sequence"/>
</dbReference>
<name>A0A3P8BF92_9TREM</name>
<organism evidence="1 2">
    <name type="scientific">Schistosoma mattheei</name>
    <dbReference type="NCBI Taxonomy" id="31246"/>
    <lineage>
        <taxon>Eukaryota</taxon>
        <taxon>Metazoa</taxon>
        <taxon>Spiralia</taxon>
        <taxon>Lophotrochozoa</taxon>
        <taxon>Platyhelminthes</taxon>
        <taxon>Trematoda</taxon>
        <taxon>Digenea</taxon>
        <taxon>Strigeidida</taxon>
        <taxon>Schistosomatoidea</taxon>
        <taxon>Schistosomatidae</taxon>
        <taxon>Schistosoma</taxon>
    </lineage>
</organism>
<gene>
    <name evidence="1" type="ORF">SMTD_LOCUS4548</name>
</gene>
<protein>
    <submittedName>
        <fullName evidence="1">Uncharacterized protein</fullName>
    </submittedName>
</protein>
<evidence type="ECO:0000313" key="1">
    <source>
        <dbReference type="EMBL" id="VDP08308.1"/>
    </source>
</evidence>
<sequence>MRLDAKGLADKSTLATAFGIEKPGYMRRSNRFASSKMSILFVLPLDYGGLHNPIYRKKKKTLKREIYISA</sequence>
<dbReference type="EMBL" id="UZAL01013626">
    <property type="protein sequence ID" value="VDP08308.1"/>
    <property type="molecule type" value="Genomic_DNA"/>
</dbReference>
<evidence type="ECO:0000313" key="2">
    <source>
        <dbReference type="Proteomes" id="UP000269396"/>
    </source>
</evidence>